<dbReference type="EMBL" id="FNKH01000002">
    <property type="protein sequence ID" value="SDQ88616.1"/>
    <property type="molecule type" value="Genomic_DNA"/>
</dbReference>
<keyword evidence="3" id="KW-1185">Reference proteome</keyword>
<sequence>MDAGSGAGPGAGRSSGGGSGAVSGTGSSTADWYRNFSLFEARGQSDCYAEWTLAISKDRQLLALIDALPYAKRQPNLVLAAARFAGAGITPYTAFRQFMFSRWPQVRRVILNRSTQTNEPGRCAVFLPSLAGIAAAEGRPLALLEVGASAGLVLFPDRYRYQYNGGPVLAGPASAPDSPVLSCAVTGPAPLPSELPTISWRAGIDLNPLDSANDDDVAWLQALVWPEQEFRQQRLRSALAIARQDPPRLVAGDLNQRLAEVVAEAPAEAAVVVLHSAVLAYLAPPERRKFAQTVRELGVHWLSNEGAQVLPQPGDGPEGIDADHVRGRFVLRHNGRPVALTGPHGQSLDWL</sequence>
<dbReference type="AlphaFoldDB" id="A0A1H1EKC2"/>
<evidence type="ECO:0000256" key="1">
    <source>
        <dbReference type="SAM" id="MobiDB-lite"/>
    </source>
</evidence>
<proteinExistence type="predicted"/>
<name>A0A1H1EKC2_9MICC</name>
<organism evidence="2 3">
    <name type="scientific">Crystallibacter crystallopoietes</name>
    <dbReference type="NCBI Taxonomy" id="37928"/>
    <lineage>
        <taxon>Bacteria</taxon>
        <taxon>Bacillati</taxon>
        <taxon>Actinomycetota</taxon>
        <taxon>Actinomycetes</taxon>
        <taxon>Micrococcales</taxon>
        <taxon>Micrococcaceae</taxon>
        <taxon>Crystallibacter</taxon>
    </lineage>
</organism>
<dbReference type="RefSeq" id="WP_083339763.1">
    <property type="nucleotide sequence ID" value="NZ_CP018863.1"/>
</dbReference>
<feature type="compositionally biased region" description="Gly residues" evidence="1">
    <location>
        <begin position="1"/>
        <end position="23"/>
    </location>
</feature>
<gene>
    <name evidence="2" type="ORF">SAMN04489742_2956</name>
</gene>
<dbReference type="InterPro" id="IPR011200">
    <property type="entry name" value="UCP012608"/>
</dbReference>
<evidence type="ECO:0000313" key="3">
    <source>
        <dbReference type="Proteomes" id="UP000181917"/>
    </source>
</evidence>
<dbReference type="OrthoDB" id="8899077at2"/>
<dbReference type="Proteomes" id="UP000181917">
    <property type="component" value="Unassembled WGS sequence"/>
</dbReference>
<protein>
    <recommendedName>
        <fullName evidence="4">DUF2332 domain-containing protein</fullName>
    </recommendedName>
</protein>
<dbReference type="STRING" id="37928.SAMN04489742_2956"/>
<evidence type="ECO:0008006" key="4">
    <source>
        <dbReference type="Google" id="ProtNLM"/>
    </source>
</evidence>
<reference evidence="2 3" key="1">
    <citation type="submission" date="2016-10" db="EMBL/GenBank/DDBJ databases">
        <authorList>
            <person name="de Groot N.N."/>
        </authorList>
    </citation>
    <scope>NUCLEOTIDE SEQUENCE [LARGE SCALE GENOMIC DNA]</scope>
    <source>
        <strain evidence="2 3">DSM 20117</strain>
    </source>
</reference>
<feature type="region of interest" description="Disordered" evidence="1">
    <location>
        <begin position="1"/>
        <end position="26"/>
    </location>
</feature>
<dbReference type="Pfam" id="PF10094">
    <property type="entry name" value="DUF2332"/>
    <property type="match status" value="1"/>
</dbReference>
<evidence type="ECO:0000313" key="2">
    <source>
        <dbReference type="EMBL" id="SDQ88616.1"/>
    </source>
</evidence>
<accession>A0A1H1EKC2</accession>